<dbReference type="PANTHER" id="PTHR32332">
    <property type="entry name" value="2-NITROPROPANE DIOXYGENASE"/>
    <property type="match status" value="1"/>
</dbReference>
<evidence type="ECO:0000313" key="1">
    <source>
        <dbReference type="EMBL" id="GAA4388032.1"/>
    </source>
</evidence>
<dbReference type="InterPro" id="IPR013785">
    <property type="entry name" value="Aldolase_TIM"/>
</dbReference>
<evidence type="ECO:0000313" key="2">
    <source>
        <dbReference type="Proteomes" id="UP001500635"/>
    </source>
</evidence>
<sequence length="130" mass="13607">MVLRTRFTELFGVRHPIVQGGMMWGGRAELAAAVSEAGGLGVITALMQPAPAALRSEIARAAGADTVEARIVAASELDTRLTFRSAGRCRGLIHDVPIVRELVDCMVAGAERVISGRLADVVAEPAEAVS</sequence>
<protein>
    <recommendedName>
        <fullName evidence="3">Nitronate monooxygenase</fullName>
    </recommendedName>
</protein>
<accession>A0ABP8JB07</accession>
<keyword evidence="2" id="KW-1185">Reference proteome</keyword>
<organism evidence="1 2">
    <name type="scientific">Tsukamurella soli</name>
    <dbReference type="NCBI Taxonomy" id="644556"/>
    <lineage>
        <taxon>Bacteria</taxon>
        <taxon>Bacillati</taxon>
        <taxon>Actinomycetota</taxon>
        <taxon>Actinomycetes</taxon>
        <taxon>Mycobacteriales</taxon>
        <taxon>Tsukamurellaceae</taxon>
        <taxon>Tsukamurella</taxon>
    </lineage>
</organism>
<dbReference type="SUPFAM" id="SSF51412">
    <property type="entry name" value="Inosine monophosphate dehydrogenase (IMPDH)"/>
    <property type="match status" value="1"/>
</dbReference>
<comment type="caution">
    <text evidence="1">The sequence shown here is derived from an EMBL/GenBank/DDBJ whole genome shotgun (WGS) entry which is preliminary data.</text>
</comment>
<name>A0ABP8JB07_9ACTN</name>
<dbReference type="Proteomes" id="UP001500635">
    <property type="component" value="Unassembled WGS sequence"/>
</dbReference>
<evidence type="ECO:0008006" key="3">
    <source>
        <dbReference type="Google" id="ProtNLM"/>
    </source>
</evidence>
<dbReference type="Pfam" id="PF03060">
    <property type="entry name" value="NMO"/>
    <property type="match status" value="1"/>
</dbReference>
<dbReference type="PANTHER" id="PTHR32332:SF20">
    <property type="entry name" value="2-NITROPROPANE DIOXYGENASE-LIKE PROTEIN"/>
    <property type="match status" value="1"/>
</dbReference>
<dbReference type="Gene3D" id="3.20.20.70">
    <property type="entry name" value="Aldolase class I"/>
    <property type="match status" value="1"/>
</dbReference>
<gene>
    <name evidence="1" type="ORF">GCM10023147_13190</name>
</gene>
<reference evidence="2" key="1">
    <citation type="journal article" date="2019" name="Int. J. Syst. Evol. Microbiol.">
        <title>The Global Catalogue of Microorganisms (GCM) 10K type strain sequencing project: providing services to taxonomists for standard genome sequencing and annotation.</title>
        <authorList>
            <consortium name="The Broad Institute Genomics Platform"/>
            <consortium name="The Broad Institute Genome Sequencing Center for Infectious Disease"/>
            <person name="Wu L."/>
            <person name="Ma J."/>
        </authorList>
    </citation>
    <scope>NUCLEOTIDE SEQUENCE [LARGE SCALE GENOMIC DNA]</scope>
    <source>
        <strain evidence="2">JCM 17688</strain>
    </source>
</reference>
<proteinExistence type="predicted"/>
<dbReference type="EMBL" id="BAABFR010000014">
    <property type="protein sequence ID" value="GAA4388032.1"/>
    <property type="molecule type" value="Genomic_DNA"/>
</dbReference>